<dbReference type="RefSeq" id="WP_002565386.1">
    <property type="nucleotide sequence ID" value="NZ_JAUUNS010000250.1"/>
</dbReference>
<protein>
    <submittedName>
        <fullName evidence="1">Uncharacterized protein</fullName>
    </submittedName>
</protein>
<organism evidence="1 2">
    <name type="scientific">Enterocloster bolteae</name>
    <dbReference type="NCBI Taxonomy" id="208479"/>
    <lineage>
        <taxon>Bacteria</taxon>
        <taxon>Bacillati</taxon>
        <taxon>Bacillota</taxon>
        <taxon>Clostridia</taxon>
        <taxon>Lachnospirales</taxon>
        <taxon>Lachnospiraceae</taxon>
        <taxon>Enterocloster</taxon>
    </lineage>
</organism>
<dbReference type="AlphaFoldDB" id="A0A414ALC8"/>
<dbReference type="EMBL" id="QSHZ01000038">
    <property type="protein sequence ID" value="RHC50178.1"/>
    <property type="molecule type" value="Genomic_DNA"/>
</dbReference>
<gene>
    <name evidence="1" type="ORF">DW839_25980</name>
</gene>
<evidence type="ECO:0000313" key="1">
    <source>
        <dbReference type="EMBL" id="RHC50178.1"/>
    </source>
</evidence>
<evidence type="ECO:0000313" key="2">
    <source>
        <dbReference type="Proteomes" id="UP000283975"/>
    </source>
</evidence>
<comment type="caution">
    <text evidence="1">The sequence shown here is derived from an EMBL/GenBank/DDBJ whole genome shotgun (WGS) entry which is preliminary data.</text>
</comment>
<sequence>MKKVIADLTEELKVKERIEGVFMTVDDKTGQYAIEIKFPPKMIPIHKVFLIMLMRGCMKCTLKMRWANRDKELADFLNMMIIKEWKSE</sequence>
<accession>A0A414ALC8</accession>
<dbReference type="Proteomes" id="UP000283975">
    <property type="component" value="Unassembled WGS sequence"/>
</dbReference>
<reference evidence="1 2" key="1">
    <citation type="submission" date="2018-08" db="EMBL/GenBank/DDBJ databases">
        <title>A genome reference for cultivated species of the human gut microbiota.</title>
        <authorList>
            <person name="Zou Y."/>
            <person name="Xue W."/>
            <person name="Luo G."/>
        </authorList>
    </citation>
    <scope>NUCLEOTIDE SEQUENCE [LARGE SCALE GENOMIC DNA]</scope>
    <source>
        <strain evidence="1 2">AM35-14</strain>
    </source>
</reference>
<proteinExistence type="predicted"/>
<name>A0A414ALC8_9FIRM</name>